<organism evidence="1 2">
    <name type="scientific">Zalaria obscura</name>
    <dbReference type="NCBI Taxonomy" id="2024903"/>
    <lineage>
        <taxon>Eukaryota</taxon>
        <taxon>Fungi</taxon>
        <taxon>Dikarya</taxon>
        <taxon>Ascomycota</taxon>
        <taxon>Pezizomycotina</taxon>
        <taxon>Dothideomycetes</taxon>
        <taxon>Dothideomycetidae</taxon>
        <taxon>Dothideales</taxon>
        <taxon>Zalariaceae</taxon>
        <taxon>Zalaria</taxon>
    </lineage>
</organism>
<accession>A0ACC3SMT6</accession>
<name>A0ACC3SMT6_9PEZI</name>
<dbReference type="Proteomes" id="UP001320706">
    <property type="component" value="Unassembled WGS sequence"/>
</dbReference>
<gene>
    <name evidence="1" type="ORF">M8818_002253</name>
</gene>
<protein>
    <submittedName>
        <fullName evidence="1">Uncharacterized protein</fullName>
    </submittedName>
</protein>
<evidence type="ECO:0000313" key="1">
    <source>
        <dbReference type="EMBL" id="KAK8215241.1"/>
    </source>
</evidence>
<keyword evidence="2" id="KW-1185">Reference proteome</keyword>
<dbReference type="EMBL" id="JAMKPW020000009">
    <property type="protein sequence ID" value="KAK8215241.1"/>
    <property type="molecule type" value="Genomic_DNA"/>
</dbReference>
<comment type="caution">
    <text evidence="1">The sequence shown here is derived from an EMBL/GenBank/DDBJ whole genome shotgun (WGS) entry which is preliminary data.</text>
</comment>
<sequence length="153" mass="17409">MDANYAIDVKPEEVSANRDLPVSRASGRDPSTPRRIRERHPWRCGSMFPRPIGKPRRLLQRPYMVGLEGALRPRITLLRVCSEVRPVFQLSVRQQRLQSATCWFCPRWCSRYASSMQSSDSEVAERRCSDGLAISAASELRVSDWWAESGTGV</sequence>
<reference evidence="1" key="1">
    <citation type="submission" date="2024-02" db="EMBL/GenBank/DDBJ databases">
        <title>Metagenome Assembled Genome of Zalaria obscura JY119.</title>
        <authorList>
            <person name="Vighnesh L."/>
            <person name="Jagadeeshwari U."/>
            <person name="Venkata Ramana C."/>
            <person name="Sasikala C."/>
        </authorList>
    </citation>
    <scope>NUCLEOTIDE SEQUENCE</scope>
    <source>
        <strain evidence="1">JY119</strain>
    </source>
</reference>
<proteinExistence type="predicted"/>
<evidence type="ECO:0000313" key="2">
    <source>
        <dbReference type="Proteomes" id="UP001320706"/>
    </source>
</evidence>